<name>A0AAW6TX81_9BACT</name>
<gene>
    <name evidence="2" type="ORF">QJ522_04575</name>
</gene>
<evidence type="ECO:0000313" key="3">
    <source>
        <dbReference type="Proteomes" id="UP001431776"/>
    </source>
</evidence>
<dbReference type="EMBL" id="JASCXX010000004">
    <property type="protein sequence ID" value="MDI6448309.1"/>
    <property type="molecule type" value="Genomic_DNA"/>
</dbReference>
<feature type="domain" description="DUF5615" evidence="1">
    <location>
        <begin position="1"/>
        <end position="110"/>
    </location>
</feature>
<dbReference type="Proteomes" id="UP001431776">
    <property type="component" value="Unassembled WGS sequence"/>
</dbReference>
<accession>A0AAW6TX81</accession>
<evidence type="ECO:0000313" key="2">
    <source>
        <dbReference type="EMBL" id="MDI6448309.1"/>
    </source>
</evidence>
<reference evidence="2" key="1">
    <citation type="submission" date="2023-05" db="EMBL/GenBank/DDBJ databases">
        <title>Anaerotaeda fermentans gen. nov., sp. nov., a novel anaerobic planctomycete of the new family within the order Sedimentisphaerales isolated from Taman Peninsula, Russia.</title>
        <authorList>
            <person name="Khomyakova M.A."/>
            <person name="Merkel A.Y."/>
            <person name="Slobodkin A.I."/>
        </authorList>
    </citation>
    <scope>NUCLEOTIDE SEQUENCE</scope>
    <source>
        <strain evidence="2">M17dextr</strain>
    </source>
</reference>
<evidence type="ECO:0000259" key="1">
    <source>
        <dbReference type="Pfam" id="PF18480"/>
    </source>
</evidence>
<keyword evidence="3" id="KW-1185">Reference proteome</keyword>
<protein>
    <submittedName>
        <fullName evidence="2">DUF5615 family PIN-like protein</fullName>
    </submittedName>
</protein>
<proteinExistence type="predicted"/>
<sequence>MRFLADMGVALRIVEWLRANGHDAIHLREEGLQRMASGAIFAKAASENRIILTFDLDFGEIVALSGGKPVGVVLFRLHDTRASHVMDRLNTVLKDSHKALEQGAIVVVEESRHRIRRLSGRP</sequence>
<dbReference type="InterPro" id="IPR041049">
    <property type="entry name" value="DUF5615"/>
</dbReference>
<comment type="caution">
    <text evidence="2">The sequence shown here is derived from an EMBL/GenBank/DDBJ whole genome shotgun (WGS) entry which is preliminary data.</text>
</comment>
<dbReference type="RefSeq" id="WP_349243717.1">
    <property type="nucleotide sequence ID" value="NZ_JASCXX010000004.1"/>
</dbReference>
<dbReference type="AlphaFoldDB" id="A0AAW6TX81"/>
<dbReference type="Pfam" id="PF18480">
    <property type="entry name" value="DUF5615"/>
    <property type="match status" value="1"/>
</dbReference>
<organism evidence="2 3">
    <name type="scientific">Anaerobaca lacustris</name>
    <dbReference type="NCBI Taxonomy" id="3044600"/>
    <lineage>
        <taxon>Bacteria</taxon>
        <taxon>Pseudomonadati</taxon>
        <taxon>Planctomycetota</taxon>
        <taxon>Phycisphaerae</taxon>
        <taxon>Sedimentisphaerales</taxon>
        <taxon>Anaerobacaceae</taxon>
        <taxon>Anaerobaca</taxon>
    </lineage>
</organism>